<reference evidence="3" key="1">
    <citation type="journal article" date="2023" name="G3 (Bethesda)">
        <title>Whole genome assemblies of Zophobas morio and Tenebrio molitor.</title>
        <authorList>
            <person name="Kaur S."/>
            <person name="Stinson S.A."/>
            <person name="diCenzo G.C."/>
        </authorList>
    </citation>
    <scope>NUCLEOTIDE SEQUENCE</scope>
    <source>
        <strain evidence="3">QUZm001</strain>
    </source>
</reference>
<dbReference type="InterPro" id="IPR011010">
    <property type="entry name" value="DNA_brk_join_enz"/>
</dbReference>
<dbReference type="EMBL" id="JALNTZ010000001">
    <property type="protein sequence ID" value="KAJ3666091.1"/>
    <property type="molecule type" value="Genomic_DNA"/>
</dbReference>
<dbReference type="AlphaFoldDB" id="A0AA38J2T4"/>
<dbReference type="GO" id="GO:0003677">
    <property type="term" value="F:DNA binding"/>
    <property type="evidence" value="ECO:0007669"/>
    <property type="project" value="InterPro"/>
</dbReference>
<dbReference type="GO" id="GO:0006310">
    <property type="term" value="P:DNA recombination"/>
    <property type="evidence" value="ECO:0007669"/>
    <property type="project" value="UniProtKB-KW"/>
</dbReference>
<dbReference type="GO" id="GO:0015074">
    <property type="term" value="P:DNA integration"/>
    <property type="evidence" value="ECO:0007669"/>
    <property type="project" value="InterPro"/>
</dbReference>
<proteinExistence type="predicted"/>
<keyword evidence="1" id="KW-0233">DNA recombination</keyword>
<dbReference type="Gene3D" id="1.10.443.10">
    <property type="entry name" value="Intergrase catalytic core"/>
    <property type="match status" value="1"/>
</dbReference>
<feature type="region of interest" description="Disordered" evidence="2">
    <location>
        <begin position="154"/>
        <end position="181"/>
    </location>
</feature>
<keyword evidence="4" id="KW-1185">Reference proteome</keyword>
<organism evidence="3 4">
    <name type="scientific">Zophobas morio</name>
    <dbReference type="NCBI Taxonomy" id="2755281"/>
    <lineage>
        <taxon>Eukaryota</taxon>
        <taxon>Metazoa</taxon>
        <taxon>Ecdysozoa</taxon>
        <taxon>Arthropoda</taxon>
        <taxon>Hexapoda</taxon>
        <taxon>Insecta</taxon>
        <taxon>Pterygota</taxon>
        <taxon>Neoptera</taxon>
        <taxon>Endopterygota</taxon>
        <taxon>Coleoptera</taxon>
        <taxon>Polyphaga</taxon>
        <taxon>Cucujiformia</taxon>
        <taxon>Tenebrionidae</taxon>
        <taxon>Zophobas</taxon>
    </lineage>
</organism>
<comment type="caution">
    <text evidence="3">The sequence shown here is derived from an EMBL/GenBank/DDBJ whole genome shotgun (WGS) entry which is preliminary data.</text>
</comment>
<accession>A0AA38J2T4</accession>
<dbReference type="Proteomes" id="UP001168821">
    <property type="component" value="Unassembled WGS sequence"/>
</dbReference>
<evidence type="ECO:0000256" key="2">
    <source>
        <dbReference type="SAM" id="MobiDB-lite"/>
    </source>
</evidence>
<evidence type="ECO:0000256" key="1">
    <source>
        <dbReference type="ARBA" id="ARBA00023172"/>
    </source>
</evidence>
<dbReference type="InterPro" id="IPR013762">
    <property type="entry name" value="Integrase-like_cat_sf"/>
</dbReference>
<dbReference type="SUPFAM" id="SSF56349">
    <property type="entry name" value="DNA breaking-rejoining enzymes"/>
    <property type="match status" value="1"/>
</dbReference>
<protein>
    <submittedName>
        <fullName evidence="3">Uncharacterized protein</fullName>
    </submittedName>
</protein>
<evidence type="ECO:0000313" key="4">
    <source>
        <dbReference type="Proteomes" id="UP001168821"/>
    </source>
</evidence>
<evidence type="ECO:0000313" key="3">
    <source>
        <dbReference type="EMBL" id="KAJ3666091.1"/>
    </source>
</evidence>
<sequence length="904" mass="103876">MLHCHFAIVSQPSDEIILILVIEVHVQDTSMDRSKFLVSLATQNKIGYVSEGVEVAEIESKVFEDDDFENELSFVSESEPFQDSGSEYVLSESIDSDMSEDIPVMKNFTVKRKQIRKSSDQSTPLEDILLVKDSTLPESSESKQLSILQNFDESQQKQENKIENIQNKETKSSQEETQKNKTVEEEWMIDADADQNTIVSVVHQGEYSKKPSARERPTICPICYRDVPTHFTRHLFRHHDNNEHVIKIKSKPPKCKERLALIAALRKQGYFYLKTEKNISNPVRSSKKTDVQYFVCTYCLGQYTKKLLYKHVKICKQKPASETNPGKNCLNKGQSFLATLTSKNQNFLQSARIKEEVFSIMRADEISYTAKSDTLICLYGEALLCKHKRQQIATVISNKMREMGRLLIVLKRISNSVDVLFDALKPENFQDLICATKEISGYDPLNKCYKSPSLALHMGTNLKTVCDIALKLVIENRKLPKINWENRDKKKQEIKDLQKLIKGHWCNEVSSFALKILKERQWEKPKALPLTSDIQAFQTHVSNLANQVYEELKNNSNLRTNYRTLTECVLALTVMFNRRRVGDVQYLRMDTYNKNEYTINEEAFTESLTNVEKLLSQKFKRVVTGGKGSKPIPILFPPQIQKYIKLILEIREHSNIVPKSNPYLFANPGSENKWMAGYHVIRKLATGCGATNPSLLSSTRFRKHIATTLQLMTMDENEMEQIATFMGHTKKTHTEFYRLPQDIFQTAKVAKVLMLLEKGRGRQFVGKSLDEIEIDNDMYLSSDDEDCFHNTASFENVESEEFSQVGLENAECTESTSQLNAEPGPSSMEAAVKKGGKKIKPCGRVRWTETEKTIVTDYFKLHIQKKITPKKHECDELLAKHADVFVNKDWVRIKTFVYNVFRQK</sequence>
<gene>
    <name evidence="3" type="ORF">Zmor_001546</name>
</gene>
<name>A0AA38J2T4_9CUCU</name>
<dbReference type="PANTHER" id="PTHR33480:SF1">
    <property type="entry name" value="TYR RECOMBINASE DOMAIN-CONTAINING PROTEIN"/>
    <property type="match status" value="1"/>
</dbReference>
<dbReference type="PANTHER" id="PTHR33480">
    <property type="entry name" value="SET DOMAIN-CONTAINING PROTEIN-RELATED"/>
    <property type="match status" value="1"/>
</dbReference>